<gene>
    <name evidence="3" type="ORF">EB796_018582</name>
</gene>
<protein>
    <recommendedName>
        <fullName evidence="2">PH domain-containing protein</fullName>
    </recommendedName>
</protein>
<dbReference type="InterPro" id="IPR001849">
    <property type="entry name" value="PH_domain"/>
</dbReference>
<dbReference type="InterPro" id="IPR011993">
    <property type="entry name" value="PH-like_dom_sf"/>
</dbReference>
<feature type="compositionally biased region" description="Polar residues" evidence="1">
    <location>
        <begin position="12"/>
        <end position="24"/>
    </location>
</feature>
<evidence type="ECO:0000313" key="4">
    <source>
        <dbReference type="Proteomes" id="UP000593567"/>
    </source>
</evidence>
<evidence type="ECO:0000259" key="2">
    <source>
        <dbReference type="PROSITE" id="PS50003"/>
    </source>
</evidence>
<dbReference type="PROSITE" id="PS50003">
    <property type="entry name" value="PH_DOMAIN"/>
    <property type="match status" value="1"/>
</dbReference>
<dbReference type="Proteomes" id="UP000593567">
    <property type="component" value="Unassembled WGS sequence"/>
</dbReference>
<name>A0A7J7JCM1_BUGNE</name>
<evidence type="ECO:0000256" key="1">
    <source>
        <dbReference type="SAM" id="MobiDB-lite"/>
    </source>
</evidence>
<reference evidence="3" key="1">
    <citation type="submission" date="2020-06" db="EMBL/GenBank/DDBJ databases">
        <title>Draft genome of Bugula neritina, a colonial animal packing powerful symbionts and potential medicines.</title>
        <authorList>
            <person name="Rayko M."/>
        </authorList>
    </citation>
    <scope>NUCLEOTIDE SEQUENCE [LARGE SCALE GENOMIC DNA]</scope>
    <source>
        <strain evidence="3">Kwan_BN1</strain>
    </source>
</reference>
<sequence>MEHENAAPSGHSPCTSASPNNRHYGNSETNSSESDSDDEATVPSHFTRKISTNKRLHKSVFIKEGYLQILRSTSFNKWKKRYFWLKGKPCFMAETSKQIYLKKLM</sequence>
<dbReference type="SUPFAM" id="SSF50729">
    <property type="entry name" value="PH domain-like"/>
    <property type="match status" value="1"/>
</dbReference>
<comment type="caution">
    <text evidence="3">The sequence shown here is derived from an EMBL/GenBank/DDBJ whole genome shotgun (WGS) entry which is preliminary data.</text>
</comment>
<evidence type="ECO:0000313" key="3">
    <source>
        <dbReference type="EMBL" id="KAF6023108.1"/>
    </source>
</evidence>
<feature type="region of interest" description="Disordered" evidence="1">
    <location>
        <begin position="1"/>
        <end position="49"/>
    </location>
</feature>
<dbReference type="AlphaFoldDB" id="A0A7J7JCM1"/>
<keyword evidence="4" id="KW-1185">Reference proteome</keyword>
<dbReference type="EMBL" id="VXIV02002761">
    <property type="protein sequence ID" value="KAF6023108.1"/>
    <property type="molecule type" value="Genomic_DNA"/>
</dbReference>
<organism evidence="3 4">
    <name type="scientific">Bugula neritina</name>
    <name type="common">Brown bryozoan</name>
    <name type="synonym">Sertularia neritina</name>
    <dbReference type="NCBI Taxonomy" id="10212"/>
    <lineage>
        <taxon>Eukaryota</taxon>
        <taxon>Metazoa</taxon>
        <taxon>Spiralia</taxon>
        <taxon>Lophotrochozoa</taxon>
        <taxon>Bryozoa</taxon>
        <taxon>Gymnolaemata</taxon>
        <taxon>Cheilostomatida</taxon>
        <taxon>Flustrina</taxon>
        <taxon>Buguloidea</taxon>
        <taxon>Bugulidae</taxon>
        <taxon>Bugula</taxon>
    </lineage>
</organism>
<dbReference type="Gene3D" id="2.30.29.30">
    <property type="entry name" value="Pleckstrin-homology domain (PH domain)/Phosphotyrosine-binding domain (PTB)"/>
    <property type="match status" value="1"/>
</dbReference>
<feature type="domain" description="PH" evidence="2">
    <location>
        <begin position="60"/>
        <end position="105"/>
    </location>
</feature>
<proteinExistence type="predicted"/>
<accession>A0A7J7JCM1</accession>
<dbReference type="OrthoDB" id="196165at2759"/>